<accession>A0A520KV75</accession>
<evidence type="ECO:0000313" key="8">
    <source>
        <dbReference type="EMBL" id="RZN66987.1"/>
    </source>
</evidence>
<dbReference type="GO" id="GO:0043138">
    <property type="term" value="F:3'-5' DNA helicase activity"/>
    <property type="evidence" value="ECO:0007669"/>
    <property type="project" value="UniProtKB-EC"/>
</dbReference>
<dbReference type="Pfam" id="PF09378">
    <property type="entry name" value="HAS-barrel"/>
    <property type="match status" value="1"/>
</dbReference>
<evidence type="ECO:0000259" key="7">
    <source>
        <dbReference type="Pfam" id="PF09378"/>
    </source>
</evidence>
<proteinExistence type="inferred from homology"/>
<evidence type="ECO:0000256" key="2">
    <source>
        <dbReference type="ARBA" id="ARBA00034617"/>
    </source>
</evidence>
<dbReference type="AlphaFoldDB" id="A0A520KV75"/>
<sequence>MRDNEERIIGRCIGETSPLALTFISKKTPKVGEYVVLEYGGTKVLGMIETLSGCSTSITEKIYNPETVEKIREIEGEDHYMRGSIKILGDVETLRIPRVPPSPGIEIRIADEGTLKKVFSGGKDELKIGDLITQEGVAVKLDVNKMVTRHLAILAMTGAGKSNTVAVITDGILKFKGSVLIFDMHSEYVDAEFDGGTNVIEPHINPLYLSLPEFAKLANIPGDAYVQERYFRMAYGEIRNSVREGNLSNKEFFNSIQEKLDEFLEMEDYKGDKKPIVAVKNKLDDLIERYKNILSLNAPDLVEEIKLSAANVIDLGSVDEDAADVIVSHTLSNLLKKIKRGDLSFPVFVVLEEAHILAPKSRLTLSKYWIGRIAREGRKFGIGLCMVSQRPKSLDPESLSQANNMIILRLIEPTDQRHVQEASESLSEDLLKQLPSLNIGEAIVLGPMTRVPALVKIDEFKGKLSGGDINIVERWRRLKEEDERELEEQEKEISEFMEY</sequence>
<comment type="catalytic activity">
    <reaction evidence="4">
        <text>ATP + H2O = ADP + phosphate + H(+)</text>
        <dbReference type="Rhea" id="RHEA:13065"/>
        <dbReference type="ChEBI" id="CHEBI:15377"/>
        <dbReference type="ChEBI" id="CHEBI:15378"/>
        <dbReference type="ChEBI" id="CHEBI:30616"/>
        <dbReference type="ChEBI" id="CHEBI:43474"/>
        <dbReference type="ChEBI" id="CHEBI:456216"/>
        <dbReference type="EC" id="5.6.2.4"/>
    </reaction>
</comment>
<keyword evidence="8" id="KW-0547">Nucleotide-binding</keyword>
<dbReference type="Proteomes" id="UP000320766">
    <property type="component" value="Unassembled WGS sequence"/>
</dbReference>
<protein>
    <submittedName>
        <fullName evidence="8">ATP-binding protein</fullName>
    </submittedName>
</protein>
<comment type="catalytic activity">
    <reaction evidence="3">
        <text>ATP + H2O = ADP + phosphate + H(+)</text>
        <dbReference type="Rhea" id="RHEA:13065"/>
        <dbReference type="ChEBI" id="CHEBI:15377"/>
        <dbReference type="ChEBI" id="CHEBI:15378"/>
        <dbReference type="ChEBI" id="CHEBI:30616"/>
        <dbReference type="ChEBI" id="CHEBI:43474"/>
        <dbReference type="ChEBI" id="CHEBI:456216"/>
        <dbReference type="EC" id="5.6.2.3"/>
    </reaction>
</comment>
<dbReference type="InterPro" id="IPR008571">
    <property type="entry name" value="HerA-like"/>
</dbReference>
<keyword evidence="8" id="KW-0067">ATP-binding</keyword>
<dbReference type="EMBL" id="RXIL01000146">
    <property type="protein sequence ID" value="RZN66987.1"/>
    <property type="molecule type" value="Genomic_DNA"/>
</dbReference>
<keyword evidence="5" id="KW-0175">Coiled coil</keyword>
<dbReference type="InterPro" id="IPR002789">
    <property type="entry name" value="HerA_central"/>
</dbReference>
<evidence type="ECO:0000256" key="3">
    <source>
        <dbReference type="ARBA" id="ARBA00048954"/>
    </source>
</evidence>
<dbReference type="Gene3D" id="3.40.50.300">
    <property type="entry name" value="P-loop containing nucleotide triphosphate hydrolases"/>
    <property type="match status" value="2"/>
</dbReference>
<dbReference type="InterPro" id="IPR027417">
    <property type="entry name" value="P-loop_NTPase"/>
</dbReference>
<dbReference type="Pfam" id="PF01935">
    <property type="entry name" value="DUF87"/>
    <property type="match status" value="1"/>
</dbReference>
<comment type="catalytic activity">
    <reaction evidence="2">
        <text>Couples ATP hydrolysis with the unwinding of duplex DNA by translocating in the 3'-5' direction.</text>
        <dbReference type="EC" id="5.6.2.4"/>
    </reaction>
</comment>
<comment type="similarity">
    <text evidence="1">Belongs to the HerA family.</text>
</comment>
<dbReference type="GO" id="GO:0005524">
    <property type="term" value="F:ATP binding"/>
    <property type="evidence" value="ECO:0007669"/>
    <property type="project" value="UniProtKB-KW"/>
</dbReference>
<name>A0A520KV75_9EURY</name>
<reference evidence="8 9" key="1">
    <citation type="journal article" date="2019" name="Nat. Microbiol.">
        <title>Wide diversity of methane and short-chain alkane metabolisms in uncultured archaea.</title>
        <authorList>
            <person name="Borrel G."/>
            <person name="Adam P.S."/>
            <person name="McKay L.J."/>
            <person name="Chen L.X."/>
            <person name="Sierra-Garcia I.N."/>
            <person name="Sieber C.M."/>
            <person name="Letourneur Q."/>
            <person name="Ghozlane A."/>
            <person name="Andersen G.L."/>
            <person name="Li W.J."/>
            <person name="Hallam S.J."/>
            <person name="Muyzer G."/>
            <person name="de Oliveira V.M."/>
            <person name="Inskeep W.P."/>
            <person name="Banfield J.F."/>
            <person name="Gribaldo S."/>
        </authorList>
    </citation>
    <scope>NUCLEOTIDE SEQUENCE [LARGE SCALE GENOMIC DNA]</scope>
    <source>
        <strain evidence="8">NM1b</strain>
    </source>
</reference>
<evidence type="ECO:0000256" key="1">
    <source>
        <dbReference type="ARBA" id="ARBA00007816"/>
    </source>
</evidence>
<evidence type="ECO:0000256" key="4">
    <source>
        <dbReference type="ARBA" id="ARBA00048988"/>
    </source>
</evidence>
<organism evidence="8 9">
    <name type="scientific">Candidatus Methanolliviera hydrocarbonicum</name>
    <dbReference type="NCBI Taxonomy" id="2491085"/>
    <lineage>
        <taxon>Archaea</taxon>
        <taxon>Methanobacteriati</taxon>
        <taxon>Methanobacteriota</taxon>
        <taxon>Candidatus Methanoliparia</taxon>
        <taxon>Candidatus Methanoliparales</taxon>
        <taxon>Candidatus Methanollivieraceae</taxon>
        <taxon>Candidatus Methanolliviera</taxon>
    </lineage>
</organism>
<dbReference type="PANTHER" id="PTHR42957:SF1">
    <property type="entry name" value="HELICASE MJ1565-RELATED"/>
    <property type="match status" value="1"/>
</dbReference>
<feature type="domain" description="Helicase HerA barrel" evidence="7">
    <location>
        <begin position="9"/>
        <end position="92"/>
    </location>
</feature>
<comment type="caution">
    <text evidence="8">The sequence shown here is derived from an EMBL/GenBank/DDBJ whole genome shotgun (WGS) entry which is preliminary data.</text>
</comment>
<gene>
    <name evidence="8" type="ORF">EF807_08005</name>
</gene>
<dbReference type="SUPFAM" id="SSF52540">
    <property type="entry name" value="P-loop containing nucleoside triphosphate hydrolases"/>
    <property type="match status" value="1"/>
</dbReference>
<feature type="domain" description="Helicase HerA central" evidence="6">
    <location>
        <begin position="127"/>
        <end position="333"/>
    </location>
</feature>
<evidence type="ECO:0000259" key="6">
    <source>
        <dbReference type="Pfam" id="PF01935"/>
    </source>
</evidence>
<dbReference type="GO" id="GO:0043139">
    <property type="term" value="F:5'-3' DNA helicase activity"/>
    <property type="evidence" value="ECO:0007669"/>
    <property type="project" value="UniProtKB-EC"/>
</dbReference>
<evidence type="ECO:0000313" key="9">
    <source>
        <dbReference type="Proteomes" id="UP000320766"/>
    </source>
</evidence>
<dbReference type="InterPro" id="IPR018538">
    <property type="entry name" value="HerA_barrel_dom"/>
</dbReference>
<feature type="coiled-coil region" evidence="5">
    <location>
        <begin position="472"/>
        <end position="499"/>
    </location>
</feature>
<evidence type="ECO:0000256" key="5">
    <source>
        <dbReference type="SAM" id="Coils"/>
    </source>
</evidence>
<dbReference type="PANTHER" id="PTHR42957">
    <property type="entry name" value="HELICASE MJ1565-RELATED"/>
    <property type="match status" value="1"/>
</dbReference>